<reference evidence="3" key="1">
    <citation type="submission" date="2018-09" db="EMBL/GenBank/DDBJ databases">
        <title>Chryseolinea sp. KIS68-18 isolated from soil.</title>
        <authorList>
            <person name="Weon H.-Y."/>
            <person name="Kwon S.-W."/>
            <person name="Lee S.A."/>
        </authorList>
    </citation>
    <scope>NUCLEOTIDE SEQUENCE [LARGE SCALE GENOMIC DNA]</scope>
    <source>
        <strain evidence="3">KIS68-18</strain>
    </source>
</reference>
<dbReference type="OrthoDB" id="982582at2"/>
<feature type="transmembrane region" description="Helical" evidence="1">
    <location>
        <begin position="121"/>
        <end position="146"/>
    </location>
</feature>
<keyword evidence="1" id="KW-0472">Membrane</keyword>
<proteinExistence type="predicted"/>
<organism evidence="2 3">
    <name type="scientific">Chryseolinea soli</name>
    <dbReference type="NCBI Taxonomy" id="2321403"/>
    <lineage>
        <taxon>Bacteria</taxon>
        <taxon>Pseudomonadati</taxon>
        <taxon>Bacteroidota</taxon>
        <taxon>Cytophagia</taxon>
        <taxon>Cytophagales</taxon>
        <taxon>Fulvivirgaceae</taxon>
        <taxon>Chryseolinea</taxon>
    </lineage>
</organism>
<gene>
    <name evidence="2" type="ORF">D4L85_13875</name>
</gene>
<dbReference type="Proteomes" id="UP000266183">
    <property type="component" value="Chromosome"/>
</dbReference>
<feature type="transmembrane region" description="Helical" evidence="1">
    <location>
        <begin position="60"/>
        <end position="79"/>
    </location>
</feature>
<feature type="transmembrane region" description="Helical" evidence="1">
    <location>
        <begin position="28"/>
        <end position="48"/>
    </location>
</feature>
<keyword evidence="3" id="KW-1185">Reference proteome</keyword>
<name>A0A385SK22_9BACT</name>
<dbReference type="KEGG" id="chk:D4L85_13875"/>
<feature type="transmembrane region" description="Helical" evidence="1">
    <location>
        <begin position="91"/>
        <end position="115"/>
    </location>
</feature>
<evidence type="ECO:0000256" key="1">
    <source>
        <dbReference type="SAM" id="Phobius"/>
    </source>
</evidence>
<protein>
    <submittedName>
        <fullName evidence="2">Uncharacterized protein</fullName>
    </submittedName>
</protein>
<evidence type="ECO:0000313" key="3">
    <source>
        <dbReference type="Proteomes" id="UP000266183"/>
    </source>
</evidence>
<evidence type="ECO:0000313" key="2">
    <source>
        <dbReference type="EMBL" id="AYB31589.1"/>
    </source>
</evidence>
<keyword evidence="1" id="KW-1133">Transmembrane helix</keyword>
<accession>A0A385SK22</accession>
<dbReference type="EMBL" id="CP032382">
    <property type="protein sequence ID" value="AYB31589.1"/>
    <property type="molecule type" value="Genomic_DNA"/>
</dbReference>
<dbReference type="AlphaFoldDB" id="A0A385SK22"/>
<dbReference type="RefSeq" id="WP_119754859.1">
    <property type="nucleotide sequence ID" value="NZ_CP032382.1"/>
</dbReference>
<sequence length="158" mass="18069">MAIKTAEQDILSRLSAKSFVRAMSYRDFGISILLAIILLTLFMSLDYVSRQGIAGDLTPVKWTLFFMILPVNHILYKVVHKRSNDFVGRNIHDYIFLISFATLFKIQVLIFGYGITFGTGGIGSLIFLVILLAIAIMIFELAVSLFKRLLWLFKWRIL</sequence>
<keyword evidence="1" id="KW-0812">Transmembrane</keyword>